<name>A0A382XHZ0_9ZZZZ</name>
<dbReference type="EMBL" id="UINC01167501">
    <property type="protein sequence ID" value="SVD70051.1"/>
    <property type="molecule type" value="Genomic_DNA"/>
</dbReference>
<sequence>MAKAFAFGLPAGRPVTLRGKTAGDGRVKVYWQGKRISVTQTSSGNWSANLASHNPDARPTLVFEGAKNNAHVNFTGLCETTFQNAAKGNLKLGRVDSIRIDGIRLDWEARYA</sequence>
<gene>
    <name evidence="1" type="ORF">METZ01_LOCUS422905</name>
</gene>
<accession>A0A382XHZ0</accession>
<evidence type="ECO:0000313" key="1">
    <source>
        <dbReference type="EMBL" id="SVD70051.1"/>
    </source>
</evidence>
<feature type="non-terminal residue" evidence="1">
    <location>
        <position position="112"/>
    </location>
</feature>
<protein>
    <submittedName>
        <fullName evidence="1">Uncharacterized protein</fullName>
    </submittedName>
</protein>
<organism evidence="1">
    <name type="scientific">marine metagenome</name>
    <dbReference type="NCBI Taxonomy" id="408172"/>
    <lineage>
        <taxon>unclassified sequences</taxon>
        <taxon>metagenomes</taxon>
        <taxon>ecological metagenomes</taxon>
    </lineage>
</organism>
<reference evidence="1" key="1">
    <citation type="submission" date="2018-05" db="EMBL/GenBank/DDBJ databases">
        <authorList>
            <person name="Lanie J.A."/>
            <person name="Ng W.-L."/>
            <person name="Kazmierczak K.M."/>
            <person name="Andrzejewski T.M."/>
            <person name="Davidsen T.M."/>
            <person name="Wayne K.J."/>
            <person name="Tettelin H."/>
            <person name="Glass J.I."/>
            <person name="Rusch D."/>
            <person name="Podicherti R."/>
            <person name="Tsui H.-C.T."/>
            <person name="Winkler M.E."/>
        </authorList>
    </citation>
    <scope>NUCLEOTIDE SEQUENCE</scope>
</reference>
<dbReference type="AlphaFoldDB" id="A0A382XHZ0"/>
<proteinExistence type="predicted"/>